<dbReference type="Pfam" id="PF03544">
    <property type="entry name" value="TonB_C"/>
    <property type="match status" value="1"/>
</dbReference>
<dbReference type="GO" id="GO:0055085">
    <property type="term" value="P:transmembrane transport"/>
    <property type="evidence" value="ECO:0007669"/>
    <property type="project" value="InterPro"/>
</dbReference>
<evidence type="ECO:0000313" key="14">
    <source>
        <dbReference type="Proteomes" id="UP000255417"/>
    </source>
</evidence>
<keyword evidence="8 11" id="KW-1133">Transmembrane helix</keyword>
<dbReference type="PROSITE" id="PS52015">
    <property type="entry name" value="TONB_CTD"/>
    <property type="match status" value="1"/>
</dbReference>
<dbReference type="OrthoDB" id="5687563at2"/>
<keyword evidence="7" id="KW-0653">Protein transport</keyword>
<dbReference type="InterPro" id="IPR006260">
    <property type="entry name" value="TonB/TolA_C"/>
</dbReference>
<gene>
    <name evidence="13" type="ORF">NCTC12872_02001</name>
</gene>
<dbReference type="GO" id="GO:0015031">
    <property type="term" value="P:protein transport"/>
    <property type="evidence" value="ECO:0007669"/>
    <property type="project" value="UniProtKB-KW"/>
</dbReference>
<dbReference type="NCBIfam" id="TIGR01352">
    <property type="entry name" value="tonB_Cterm"/>
    <property type="match status" value="1"/>
</dbReference>
<reference evidence="13 14" key="1">
    <citation type="submission" date="2018-06" db="EMBL/GenBank/DDBJ databases">
        <authorList>
            <consortium name="Pathogen Informatics"/>
            <person name="Doyle S."/>
        </authorList>
    </citation>
    <scope>NUCLEOTIDE SEQUENCE [LARGE SCALE GENOMIC DNA]</scope>
    <source>
        <strain evidence="13 14">NCTC12872</strain>
    </source>
</reference>
<keyword evidence="9 11" id="KW-0472">Membrane</keyword>
<keyword evidence="5" id="KW-0997">Cell inner membrane</keyword>
<dbReference type="Proteomes" id="UP000255417">
    <property type="component" value="Unassembled WGS sequence"/>
</dbReference>
<evidence type="ECO:0000259" key="12">
    <source>
        <dbReference type="PROSITE" id="PS52015"/>
    </source>
</evidence>
<evidence type="ECO:0000256" key="6">
    <source>
        <dbReference type="ARBA" id="ARBA00022692"/>
    </source>
</evidence>
<feature type="region of interest" description="Disordered" evidence="10">
    <location>
        <begin position="117"/>
        <end position="163"/>
    </location>
</feature>
<evidence type="ECO:0000313" key="13">
    <source>
        <dbReference type="EMBL" id="SUB59942.1"/>
    </source>
</evidence>
<dbReference type="SUPFAM" id="SSF74653">
    <property type="entry name" value="TolA/TonB C-terminal domain"/>
    <property type="match status" value="1"/>
</dbReference>
<evidence type="ECO:0000256" key="7">
    <source>
        <dbReference type="ARBA" id="ARBA00022927"/>
    </source>
</evidence>
<dbReference type="AlphaFoldDB" id="A0A379CC42"/>
<evidence type="ECO:0000256" key="4">
    <source>
        <dbReference type="ARBA" id="ARBA00022475"/>
    </source>
</evidence>
<keyword evidence="4" id="KW-1003">Cell membrane</keyword>
<comment type="similarity">
    <text evidence="2">Belongs to the TonB family.</text>
</comment>
<sequence length="259" mass="28510">MPTLFLEQKQSRNKDRFIGLLSVIVVFLFHFLLGVFLFFFQVTTPYQFQQGLNAYESLNMVNIEFVEPIPVKPEPKPIEKVMATEVKTAVADLQKEQPKKKKVEKVEKIKPLNKVEKPHKKEKVKTKVPKKTATKKQANVSKTAHRGSGNQTRQGEVGGAGVGKSTGAGLGAGYGSTLTGQCSDLSDDADDNGSVYLSVRIAANGKANAVSVLKSSGIKRLDRQALKIAQKHRYQPAIRNGQPVEGEVKFKMHFQCGNS</sequence>
<dbReference type="Gene3D" id="3.30.1150.10">
    <property type="match status" value="1"/>
</dbReference>
<organism evidence="13 14">
    <name type="scientific">Phocoenobacter uteri</name>
    <dbReference type="NCBI Taxonomy" id="146806"/>
    <lineage>
        <taxon>Bacteria</taxon>
        <taxon>Pseudomonadati</taxon>
        <taxon>Pseudomonadota</taxon>
        <taxon>Gammaproteobacteria</taxon>
        <taxon>Pasteurellales</taxon>
        <taxon>Pasteurellaceae</taxon>
        <taxon>Phocoenobacter</taxon>
    </lineage>
</organism>
<dbReference type="GO" id="GO:0005886">
    <property type="term" value="C:plasma membrane"/>
    <property type="evidence" value="ECO:0007669"/>
    <property type="project" value="UniProtKB-SubCell"/>
</dbReference>
<feature type="domain" description="TonB C-terminal" evidence="12">
    <location>
        <begin position="167"/>
        <end position="259"/>
    </location>
</feature>
<evidence type="ECO:0000256" key="5">
    <source>
        <dbReference type="ARBA" id="ARBA00022519"/>
    </source>
</evidence>
<accession>A0A379CC42</accession>
<proteinExistence type="inferred from homology"/>
<dbReference type="InterPro" id="IPR051045">
    <property type="entry name" value="TonB-dependent_transducer"/>
</dbReference>
<dbReference type="PANTHER" id="PTHR33446">
    <property type="entry name" value="PROTEIN TONB-RELATED"/>
    <property type="match status" value="1"/>
</dbReference>
<keyword evidence="14" id="KW-1185">Reference proteome</keyword>
<evidence type="ECO:0000256" key="3">
    <source>
        <dbReference type="ARBA" id="ARBA00022448"/>
    </source>
</evidence>
<keyword evidence="6 11" id="KW-0812">Transmembrane</keyword>
<keyword evidence="3" id="KW-0813">Transport</keyword>
<evidence type="ECO:0000256" key="2">
    <source>
        <dbReference type="ARBA" id="ARBA00006555"/>
    </source>
</evidence>
<name>A0A379CC42_9PAST</name>
<evidence type="ECO:0000256" key="1">
    <source>
        <dbReference type="ARBA" id="ARBA00004383"/>
    </source>
</evidence>
<evidence type="ECO:0000256" key="11">
    <source>
        <dbReference type="SAM" id="Phobius"/>
    </source>
</evidence>
<protein>
    <submittedName>
        <fullName evidence="13">TonB family C-terminal domain</fullName>
    </submittedName>
</protein>
<feature type="compositionally biased region" description="Basic residues" evidence="10">
    <location>
        <begin position="117"/>
        <end position="134"/>
    </location>
</feature>
<comment type="subcellular location">
    <subcellularLocation>
        <location evidence="1">Cell inner membrane</location>
        <topology evidence="1">Single-pass membrane protein</topology>
        <orientation evidence="1">Periplasmic side</orientation>
    </subcellularLocation>
</comment>
<evidence type="ECO:0000256" key="9">
    <source>
        <dbReference type="ARBA" id="ARBA00023136"/>
    </source>
</evidence>
<dbReference type="RefSeq" id="WP_115316386.1">
    <property type="nucleotide sequence ID" value="NZ_LWIF01000001.1"/>
</dbReference>
<dbReference type="InterPro" id="IPR037682">
    <property type="entry name" value="TonB_C"/>
</dbReference>
<evidence type="ECO:0000256" key="8">
    <source>
        <dbReference type="ARBA" id="ARBA00022989"/>
    </source>
</evidence>
<feature type="compositionally biased region" description="Polar residues" evidence="10">
    <location>
        <begin position="137"/>
        <end position="154"/>
    </location>
</feature>
<evidence type="ECO:0000256" key="10">
    <source>
        <dbReference type="SAM" id="MobiDB-lite"/>
    </source>
</evidence>
<dbReference type="EMBL" id="UGTA01000001">
    <property type="protein sequence ID" value="SUB59942.1"/>
    <property type="molecule type" value="Genomic_DNA"/>
</dbReference>
<feature type="transmembrane region" description="Helical" evidence="11">
    <location>
        <begin position="17"/>
        <end position="40"/>
    </location>
</feature>